<feature type="transmembrane region" description="Helical" evidence="8">
    <location>
        <begin position="300"/>
        <end position="333"/>
    </location>
</feature>
<feature type="transmembrane region" description="Helical" evidence="8">
    <location>
        <begin position="31"/>
        <end position="48"/>
    </location>
</feature>
<dbReference type="OrthoDB" id="9793390at2"/>
<feature type="transmembrane region" description="Helical" evidence="8">
    <location>
        <begin position="267"/>
        <end position="285"/>
    </location>
</feature>
<keyword evidence="6 8" id="KW-1133">Transmembrane helix</keyword>
<gene>
    <name evidence="9" type="ORF">LPB144_03690</name>
</gene>
<evidence type="ECO:0000256" key="4">
    <source>
        <dbReference type="ARBA" id="ARBA00022475"/>
    </source>
</evidence>
<dbReference type="GO" id="GO:0005886">
    <property type="term" value="C:plasma membrane"/>
    <property type="evidence" value="ECO:0007669"/>
    <property type="project" value="UniProtKB-SubCell"/>
</dbReference>
<feature type="transmembrane region" description="Helical" evidence="8">
    <location>
        <begin position="148"/>
        <end position="168"/>
    </location>
</feature>
<evidence type="ECO:0000256" key="1">
    <source>
        <dbReference type="ARBA" id="ARBA00004651"/>
    </source>
</evidence>
<evidence type="ECO:0000256" key="6">
    <source>
        <dbReference type="ARBA" id="ARBA00022989"/>
    </source>
</evidence>
<reference evidence="9 10" key="1">
    <citation type="submission" date="2016-11" db="EMBL/GenBank/DDBJ databases">
        <title>Gramella sp. LPB0144 isolated from marine environment.</title>
        <authorList>
            <person name="Kim E."/>
            <person name="Yi H."/>
        </authorList>
    </citation>
    <scope>NUCLEOTIDE SEQUENCE [LARGE SCALE GENOMIC DNA]</scope>
    <source>
        <strain evidence="9 10">LPB0144</strain>
    </source>
</reference>
<evidence type="ECO:0000256" key="5">
    <source>
        <dbReference type="ARBA" id="ARBA00022692"/>
    </source>
</evidence>
<dbReference type="PANTHER" id="PTHR21716:SF53">
    <property type="entry name" value="PERMEASE PERM-RELATED"/>
    <property type="match status" value="1"/>
</dbReference>
<feature type="transmembrane region" description="Helical" evidence="8">
    <location>
        <begin position="60"/>
        <end position="82"/>
    </location>
</feature>
<dbReference type="PANTHER" id="PTHR21716">
    <property type="entry name" value="TRANSMEMBRANE PROTEIN"/>
    <property type="match status" value="1"/>
</dbReference>
<comment type="similarity">
    <text evidence="2">Belongs to the autoinducer-2 exporter (AI-2E) (TC 2.A.86) family.</text>
</comment>
<dbReference type="KEGG" id="grl:LPB144_03690"/>
<keyword evidence="7 8" id="KW-0472">Membrane</keyword>
<keyword evidence="5 8" id="KW-0812">Transmembrane</keyword>
<name>A0A1L3J384_9FLAO</name>
<dbReference type="EMBL" id="CP018153">
    <property type="protein sequence ID" value="APG59563.1"/>
    <property type="molecule type" value="Genomic_DNA"/>
</dbReference>
<sequence>MKFNNRLFYLLTAAVVFTYFLILGLFKAKGFLAPLLTAVILSLVVLPLSQRLEKLMKRPLASLLNSLLLFVISIGLMALVSFQVRSLAKDWPKIKETMAPKVEQVKNFALEHTPLNQNDLKEAKNESSSMLTSFSSTSNTITSFMGKLTGFTANYLLTFVYIFFLLNYRHIFKNFLLRIFPDDKDERVKSIISKSTKVAPQYLIGKLMLMGLLAILYSIGLGISGVDNFILVSVIAAVLTLVPYVGNIIGLGMAVVFGYLTSGNPTVLIGIAITFTLAQFVESYILQPYVIGDRVDVHPFFVILVVILGNMLWGIIGMILAIPIMGILTVVFLNIQELKPIGILFSKKQFSD</sequence>
<dbReference type="STRING" id="1913577.LPB144_03690"/>
<evidence type="ECO:0000313" key="9">
    <source>
        <dbReference type="EMBL" id="APG59563.1"/>
    </source>
</evidence>
<protein>
    <submittedName>
        <fullName evidence="9">AI-2E family transporter</fullName>
    </submittedName>
</protein>
<accession>A0A1L3J384</accession>
<keyword evidence="4" id="KW-1003">Cell membrane</keyword>
<comment type="subcellular location">
    <subcellularLocation>
        <location evidence="1">Cell membrane</location>
        <topology evidence="1">Multi-pass membrane protein</topology>
    </subcellularLocation>
</comment>
<keyword evidence="3" id="KW-0813">Transport</keyword>
<evidence type="ECO:0000256" key="8">
    <source>
        <dbReference type="SAM" id="Phobius"/>
    </source>
</evidence>
<evidence type="ECO:0000313" key="10">
    <source>
        <dbReference type="Proteomes" id="UP000182510"/>
    </source>
</evidence>
<dbReference type="Pfam" id="PF01594">
    <property type="entry name" value="AI-2E_transport"/>
    <property type="match status" value="1"/>
</dbReference>
<feature type="transmembrane region" description="Helical" evidence="8">
    <location>
        <begin position="203"/>
        <end position="223"/>
    </location>
</feature>
<evidence type="ECO:0000256" key="3">
    <source>
        <dbReference type="ARBA" id="ARBA00022448"/>
    </source>
</evidence>
<evidence type="ECO:0000256" key="7">
    <source>
        <dbReference type="ARBA" id="ARBA00023136"/>
    </source>
</evidence>
<dbReference type="InterPro" id="IPR002549">
    <property type="entry name" value="AI-2E-like"/>
</dbReference>
<keyword evidence="10" id="KW-1185">Reference proteome</keyword>
<dbReference type="RefSeq" id="WP_072552218.1">
    <property type="nucleotide sequence ID" value="NZ_CP018153.1"/>
</dbReference>
<feature type="transmembrane region" description="Helical" evidence="8">
    <location>
        <begin position="229"/>
        <end position="260"/>
    </location>
</feature>
<feature type="transmembrane region" description="Helical" evidence="8">
    <location>
        <begin position="7"/>
        <end position="25"/>
    </location>
</feature>
<evidence type="ECO:0000256" key="2">
    <source>
        <dbReference type="ARBA" id="ARBA00009773"/>
    </source>
</evidence>
<dbReference type="Proteomes" id="UP000182510">
    <property type="component" value="Chromosome"/>
</dbReference>
<proteinExistence type="inferred from homology"/>
<dbReference type="AlphaFoldDB" id="A0A1L3J384"/>
<organism evidence="9 10">
    <name type="scientific">Christiangramia salexigens</name>
    <dbReference type="NCBI Taxonomy" id="1913577"/>
    <lineage>
        <taxon>Bacteria</taxon>
        <taxon>Pseudomonadati</taxon>
        <taxon>Bacteroidota</taxon>
        <taxon>Flavobacteriia</taxon>
        <taxon>Flavobacteriales</taxon>
        <taxon>Flavobacteriaceae</taxon>
        <taxon>Christiangramia</taxon>
    </lineage>
</organism>